<evidence type="ECO:0000313" key="2">
    <source>
        <dbReference type="Proteomes" id="UP000002748"/>
    </source>
</evidence>
<accession>J5SQQ4</accession>
<dbReference type="GeneID" id="25987752"/>
<gene>
    <name evidence="1" type="ORF">A1Q1_04239</name>
</gene>
<evidence type="ECO:0000313" key="1">
    <source>
        <dbReference type="EMBL" id="EJT46996.1"/>
    </source>
</evidence>
<dbReference type="HOGENOM" id="CLU_1278436_0_0_1"/>
<sequence length="216" mass="23914">MASLAASLPRGPEPAGFAPIWHWRWRPPLSSRPPAWLAPRLSLAHHPYPSYITSRRPLPPAGFWSTPTPFSLPSHHPSRLPSTPPHPSISRILVEIDCTDGSASTLPTAPSSSYDTPSPPISSRLRYQFRFESPKNRHRRRPSLIHPDARYSINHSTLSLLCCSIPPAPSPSPACSLDPQFKFSTDSRPPRPDTASLSIILVGLKRRLENRIPSLA</sequence>
<dbReference type="AlphaFoldDB" id="J5SQQ4"/>
<dbReference type="VEuPathDB" id="FungiDB:A1Q1_04239"/>
<name>J5SQQ4_TRIAS</name>
<dbReference type="EMBL" id="ALBS01000266">
    <property type="protein sequence ID" value="EJT46996.1"/>
    <property type="molecule type" value="Genomic_DNA"/>
</dbReference>
<proteinExistence type="predicted"/>
<dbReference type="Proteomes" id="UP000002748">
    <property type="component" value="Unassembled WGS sequence"/>
</dbReference>
<dbReference type="KEGG" id="tasa:A1Q1_04239"/>
<protein>
    <submittedName>
        <fullName evidence="1">Uncharacterized protein</fullName>
    </submittedName>
</protein>
<reference evidence="1 2" key="1">
    <citation type="journal article" date="2012" name="Eukaryot. Cell">
        <title>Draft genome sequence of CBS 2479, the standard type strain of Trichosporon asahii.</title>
        <authorList>
            <person name="Yang R.Y."/>
            <person name="Li H.T."/>
            <person name="Zhu H."/>
            <person name="Zhou G.P."/>
            <person name="Wang M."/>
            <person name="Wang L."/>
        </authorList>
    </citation>
    <scope>NUCLEOTIDE SEQUENCE [LARGE SCALE GENOMIC DNA]</scope>
    <source>
        <strain evidence="2">ATCC 90039 / CBS 2479 / JCM 2466 / KCTC 7840 / NCYC 2677 / UAMH 7654</strain>
    </source>
</reference>
<organism evidence="1 2">
    <name type="scientific">Trichosporon asahii var. asahii (strain ATCC 90039 / CBS 2479 / JCM 2466 / KCTC 7840 / NBRC 103889/ NCYC 2677 / UAMH 7654)</name>
    <name type="common">Yeast</name>
    <dbReference type="NCBI Taxonomy" id="1186058"/>
    <lineage>
        <taxon>Eukaryota</taxon>
        <taxon>Fungi</taxon>
        <taxon>Dikarya</taxon>
        <taxon>Basidiomycota</taxon>
        <taxon>Agaricomycotina</taxon>
        <taxon>Tremellomycetes</taxon>
        <taxon>Trichosporonales</taxon>
        <taxon>Trichosporonaceae</taxon>
        <taxon>Trichosporon</taxon>
    </lineage>
</organism>
<dbReference type="RefSeq" id="XP_014178091.1">
    <property type="nucleotide sequence ID" value="XM_014322616.1"/>
</dbReference>
<comment type="caution">
    <text evidence="1">The sequence shown here is derived from an EMBL/GenBank/DDBJ whole genome shotgun (WGS) entry which is preliminary data.</text>
</comment>